<reference evidence="1 2" key="2">
    <citation type="journal article" date="2016" name="Genome Announc.">
        <title>Complete Genome Sequences of Two Interactive Moderate Thermophiles, Paenibacillus napthalenovorans 32O-Y and Paenibacillus sp. 32O-W.</title>
        <authorList>
            <person name="Butler R.R.III."/>
            <person name="Wang J."/>
            <person name="Stark B.C."/>
            <person name="Pombert J.F."/>
        </authorList>
    </citation>
    <scope>NUCLEOTIDE SEQUENCE [LARGE SCALE GENOMIC DNA]</scope>
    <source>
        <strain evidence="1 2">32O-Y</strain>
    </source>
</reference>
<dbReference type="KEGG" id="pnp:IJ22_05960"/>
<dbReference type="AlphaFoldDB" id="A0A0U2VN99"/>
<sequence>MVNTIITISVIIALVVSGLTIYVTYKAYSRKQD</sequence>
<proteinExistence type="predicted"/>
<accession>A0A0U2VN99</accession>
<evidence type="ECO:0000313" key="2">
    <source>
        <dbReference type="Proteomes" id="UP000061660"/>
    </source>
</evidence>
<organism evidence="1 2">
    <name type="scientific">Paenibacillus naphthalenovorans</name>
    <dbReference type="NCBI Taxonomy" id="162209"/>
    <lineage>
        <taxon>Bacteria</taxon>
        <taxon>Bacillati</taxon>
        <taxon>Bacillota</taxon>
        <taxon>Bacilli</taxon>
        <taxon>Bacillales</taxon>
        <taxon>Paenibacillaceae</taxon>
        <taxon>Paenibacillus</taxon>
    </lineage>
</organism>
<reference evidence="2" key="1">
    <citation type="submission" date="2015-12" db="EMBL/GenBank/DDBJ databases">
        <title>Complete genome sequences of two moderately thermophilic Paenibacillus species.</title>
        <authorList>
            <person name="Butler R.III."/>
            <person name="Wang J."/>
            <person name="Stark B.C."/>
            <person name="Pombert J.-F."/>
        </authorList>
    </citation>
    <scope>NUCLEOTIDE SEQUENCE [LARGE SCALE GENOMIC DNA]</scope>
    <source>
        <strain evidence="2">32O-Y</strain>
    </source>
</reference>
<keyword evidence="2" id="KW-1185">Reference proteome</keyword>
<name>A0A0U2VN99_9BACL</name>
<dbReference type="Proteomes" id="UP000061660">
    <property type="component" value="Chromosome"/>
</dbReference>
<dbReference type="EMBL" id="CP013652">
    <property type="protein sequence ID" value="ALS20983.1"/>
    <property type="molecule type" value="Genomic_DNA"/>
</dbReference>
<gene>
    <name evidence="1" type="ORF">IJ22_05960</name>
</gene>
<evidence type="ECO:0000313" key="1">
    <source>
        <dbReference type="EMBL" id="ALS20983.1"/>
    </source>
</evidence>
<protein>
    <submittedName>
        <fullName evidence="1">Uncharacterized protein</fullName>
    </submittedName>
</protein>